<dbReference type="Proteomes" id="UP000326924">
    <property type="component" value="Unassembled WGS sequence"/>
</dbReference>
<organism evidence="2 3">
    <name type="scientific">Sphaerosporella brunnea</name>
    <dbReference type="NCBI Taxonomy" id="1250544"/>
    <lineage>
        <taxon>Eukaryota</taxon>
        <taxon>Fungi</taxon>
        <taxon>Dikarya</taxon>
        <taxon>Ascomycota</taxon>
        <taxon>Pezizomycotina</taxon>
        <taxon>Pezizomycetes</taxon>
        <taxon>Pezizales</taxon>
        <taxon>Pyronemataceae</taxon>
        <taxon>Sphaerosporella</taxon>
    </lineage>
</organism>
<comment type="caution">
    <text evidence="2">The sequence shown here is derived from an EMBL/GenBank/DDBJ whole genome shotgun (WGS) entry which is preliminary data.</text>
</comment>
<dbReference type="InParanoid" id="A0A5J5F6B9"/>
<reference evidence="2 3" key="1">
    <citation type="submission" date="2019-09" db="EMBL/GenBank/DDBJ databases">
        <title>Draft genome of the ectomycorrhizal ascomycete Sphaerosporella brunnea.</title>
        <authorList>
            <consortium name="DOE Joint Genome Institute"/>
            <person name="Benucci G.M."/>
            <person name="Marozzi G."/>
            <person name="Antonielli L."/>
            <person name="Sanchez S."/>
            <person name="Marco P."/>
            <person name="Wang X."/>
            <person name="Falini L.B."/>
            <person name="Barry K."/>
            <person name="Haridas S."/>
            <person name="Lipzen A."/>
            <person name="Labutti K."/>
            <person name="Grigoriev I.V."/>
            <person name="Murat C."/>
            <person name="Martin F."/>
            <person name="Albertini E."/>
            <person name="Donnini D."/>
            <person name="Bonito G."/>
        </authorList>
    </citation>
    <scope>NUCLEOTIDE SEQUENCE [LARGE SCALE GENOMIC DNA]</scope>
    <source>
        <strain evidence="2 3">Sb_GMNB300</strain>
    </source>
</reference>
<evidence type="ECO:0000313" key="2">
    <source>
        <dbReference type="EMBL" id="KAA8912068.1"/>
    </source>
</evidence>
<protein>
    <submittedName>
        <fullName evidence="2">Uncharacterized protein</fullName>
    </submittedName>
</protein>
<name>A0A5J5F6B9_9PEZI</name>
<sequence>MWRWPSSEQGDCANPTAQYAHGGGGPTRTDLSANFHRKPEKAVVQTMTTLPRRRKSKSVQPPYPSSRRQSVVQPFTIPFSEATNCWISIANRPHDLGELIGLTPNHLMRAICQVVANPIGIEKWKLDQQKIARQLSEPRQRTGSPEVIKRSLFGQSTKKSGLYDPRAQLSVAAFHPRDMYPSKFHMPAEDPLFAVRINFIHVVKGLNVPESAGCPQFRANTPGVIKLVPIVEIAERSSDDAFLGKERDLWFEIPEDDIATFECFKLVLADRNIRGLQTVIMKNRITDGIDGSWKQLITGATEIVLIRSSLVGKPFEPENSNDLIRVFDNLPPAGNYPARNGRGGEPEWAPGFDSKNFNPLTIIWDKK</sequence>
<dbReference type="EMBL" id="VXIS01000029">
    <property type="protein sequence ID" value="KAA8912068.1"/>
    <property type="molecule type" value="Genomic_DNA"/>
</dbReference>
<proteinExistence type="predicted"/>
<feature type="region of interest" description="Disordered" evidence="1">
    <location>
        <begin position="49"/>
        <end position="68"/>
    </location>
</feature>
<dbReference type="AlphaFoldDB" id="A0A5J5F6B9"/>
<keyword evidence="3" id="KW-1185">Reference proteome</keyword>
<accession>A0A5J5F6B9</accession>
<evidence type="ECO:0000313" key="3">
    <source>
        <dbReference type="Proteomes" id="UP000326924"/>
    </source>
</evidence>
<gene>
    <name evidence="2" type="ORF">FN846DRAFT_887489</name>
</gene>
<evidence type="ECO:0000256" key="1">
    <source>
        <dbReference type="SAM" id="MobiDB-lite"/>
    </source>
</evidence>
<feature type="region of interest" description="Disordered" evidence="1">
    <location>
        <begin position="1"/>
        <end position="32"/>
    </location>
</feature>